<organism evidence="1 2">
    <name type="scientific">Colletotrichum asianum</name>
    <dbReference type="NCBI Taxonomy" id="702518"/>
    <lineage>
        <taxon>Eukaryota</taxon>
        <taxon>Fungi</taxon>
        <taxon>Dikarya</taxon>
        <taxon>Ascomycota</taxon>
        <taxon>Pezizomycotina</taxon>
        <taxon>Sordariomycetes</taxon>
        <taxon>Hypocreomycetidae</taxon>
        <taxon>Glomerellales</taxon>
        <taxon>Glomerellaceae</taxon>
        <taxon>Colletotrichum</taxon>
        <taxon>Colletotrichum gloeosporioides species complex</taxon>
    </lineage>
</organism>
<protein>
    <recommendedName>
        <fullName evidence="3">HNH nuclease domain-containing protein</fullName>
    </recommendedName>
</protein>
<accession>A0A8H3ZQY7</accession>
<name>A0A8H3ZQY7_9PEZI</name>
<dbReference type="OrthoDB" id="5352953at2759"/>
<comment type="caution">
    <text evidence="1">The sequence shown here is derived from an EMBL/GenBank/DDBJ whole genome shotgun (WGS) entry which is preliminary data.</text>
</comment>
<sequence length="130" mass="15300">MVNRLENGLTLNLNLCHYFETFDVVFRPTEQPDVYDLEWMSPLRCLAGRRFTSNDETMRLTSSDSNLALPRPQFLEMHYRLGHILKDSKYLHHFDFEREMGKTFDYPASVMPDGSTDLGRIITEKLLMHI</sequence>
<dbReference type="AlphaFoldDB" id="A0A8H3ZQY7"/>
<dbReference type="Proteomes" id="UP000434172">
    <property type="component" value="Unassembled WGS sequence"/>
</dbReference>
<keyword evidence="2" id="KW-1185">Reference proteome</keyword>
<dbReference type="EMBL" id="WOWK01000082">
    <property type="protein sequence ID" value="KAF0320470.1"/>
    <property type="molecule type" value="Genomic_DNA"/>
</dbReference>
<evidence type="ECO:0000313" key="1">
    <source>
        <dbReference type="EMBL" id="KAF0320470.1"/>
    </source>
</evidence>
<gene>
    <name evidence="1" type="ORF">GQ607_012226</name>
</gene>
<reference evidence="1 2" key="1">
    <citation type="submission" date="2019-12" db="EMBL/GenBank/DDBJ databases">
        <title>A genome sequence resource for the geographically widespread anthracnose pathogen Colletotrichum asianum.</title>
        <authorList>
            <person name="Meng Y."/>
        </authorList>
    </citation>
    <scope>NUCLEOTIDE SEQUENCE [LARGE SCALE GENOMIC DNA]</scope>
    <source>
        <strain evidence="1 2">ICMP 18580</strain>
    </source>
</reference>
<proteinExistence type="predicted"/>
<evidence type="ECO:0008006" key="3">
    <source>
        <dbReference type="Google" id="ProtNLM"/>
    </source>
</evidence>
<evidence type="ECO:0000313" key="2">
    <source>
        <dbReference type="Proteomes" id="UP000434172"/>
    </source>
</evidence>